<feature type="compositionally biased region" description="Pro residues" evidence="1">
    <location>
        <begin position="61"/>
        <end position="79"/>
    </location>
</feature>
<proteinExistence type="predicted"/>
<feature type="compositionally biased region" description="Pro residues" evidence="1">
    <location>
        <begin position="112"/>
        <end position="127"/>
    </location>
</feature>
<feature type="compositionally biased region" description="Pro residues" evidence="1">
    <location>
        <begin position="19"/>
        <end position="30"/>
    </location>
</feature>
<keyword evidence="3" id="KW-1185">Reference proteome</keyword>
<dbReference type="AlphaFoldDB" id="A0A1G8XNP2"/>
<evidence type="ECO:0000313" key="2">
    <source>
        <dbReference type="EMBL" id="SDJ91390.1"/>
    </source>
</evidence>
<sequence>MSTVNGGWMSIEAQRADIPPRPASPPPPLPSTRLPDHAPVPDPAAADDLPPNEDGSTTPPTGVPVPHRAPAPPAAPTGPPLRADAVANGRAARARRAAEGAAAVGSGSGAPGPVPPRPAVPPKPPGAPLTGDGTSGAAPVNEGATQGSSPSRSQSSPLTAGDRHAGPAAAARTETGRTSRTERGSSFRTEIGSSFRTDTNPDTEPETGRTPPGPETPAETTTRLRPVTAGPLPPETARRPVTGASRPGLPAAHGTAPPRHRRPVGSVDLTPRPDAGPPLVFMPPAAFDDHTTRLRPVRRSRARVAAAATCLVLGVGLITGAVTGSWLTGESGAASRDASVFAAAADAWHSQPVDTLFPPTVVGDGAGPGGADRRWTRLGVAPDTTCAKGLDPMLRKALEPAGCARLVRATYTDATRSHVTTVGMVFTKADAEAMGALRTRFAKEGLAAHPDLMPLTHPVKGTVAEGFGPRQRASWSVSVLSDAPVVVFAVSGFADGRTVDAPEPAAKAMAEGATSAPAQSGLGHEAKGLADRIERGLRKKAAEAAEEES</sequence>
<dbReference type="EMBL" id="FNFF01000003">
    <property type="protein sequence ID" value="SDJ91390.1"/>
    <property type="molecule type" value="Genomic_DNA"/>
</dbReference>
<feature type="region of interest" description="Disordered" evidence="1">
    <location>
        <begin position="504"/>
        <end position="549"/>
    </location>
</feature>
<evidence type="ECO:0000313" key="3">
    <source>
        <dbReference type="Proteomes" id="UP000199155"/>
    </source>
</evidence>
<feature type="compositionally biased region" description="Basic and acidic residues" evidence="1">
    <location>
        <begin position="524"/>
        <end position="543"/>
    </location>
</feature>
<feature type="compositionally biased region" description="Polar residues" evidence="1">
    <location>
        <begin position="191"/>
        <end position="202"/>
    </location>
</feature>
<feature type="compositionally biased region" description="Low complexity" evidence="1">
    <location>
        <begin position="148"/>
        <end position="173"/>
    </location>
</feature>
<dbReference type="Proteomes" id="UP000199155">
    <property type="component" value="Unassembled WGS sequence"/>
</dbReference>
<reference evidence="2 3" key="1">
    <citation type="submission" date="2016-10" db="EMBL/GenBank/DDBJ databases">
        <authorList>
            <person name="de Groot N.N."/>
        </authorList>
    </citation>
    <scope>NUCLEOTIDE SEQUENCE [LARGE SCALE GENOMIC DNA]</scope>
    <source>
        <strain evidence="2 3">CGMCC 4.5727</strain>
    </source>
</reference>
<accession>A0A1G8XNP2</accession>
<name>A0A1G8XNP2_9ACTN</name>
<evidence type="ECO:0000256" key="1">
    <source>
        <dbReference type="SAM" id="MobiDB-lite"/>
    </source>
</evidence>
<gene>
    <name evidence="2" type="ORF">SAMN05421806_103280</name>
</gene>
<dbReference type="STRING" id="417292.SAMN05421806_103280"/>
<organism evidence="2 3">
    <name type="scientific">Streptomyces indicus</name>
    <dbReference type="NCBI Taxonomy" id="417292"/>
    <lineage>
        <taxon>Bacteria</taxon>
        <taxon>Bacillati</taxon>
        <taxon>Actinomycetota</taxon>
        <taxon>Actinomycetes</taxon>
        <taxon>Kitasatosporales</taxon>
        <taxon>Streptomycetaceae</taxon>
        <taxon>Streptomyces</taxon>
    </lineage>
</organism>
<feature type="compositionally biased region" description="Basic and acidic residues" evidence="1">
    <location>
        <begin position="174"/>
        <end position="185"/>
    </location>
</feature>
<feature type="compositionally biased region" description="Low complexity" evidence="1">
    <location>
        <begin position="80"/>
        <end position="91"/>
    </location>
</feature>
<protein>
    <submittedName>
        <fullName evidence="2">Uncharacterized protein</fullName>
    </submittedName>
</protein>
<dbReference type="PRINTS" id="PR01217">
    <property type="entry name" value="PRICHEXTENSN"/>
</dbReference>
<feature type="region of interest" description="Disordered" evidence="1">
    <location>
        <begin position="1"/>
        <end position="273"/>
    </location>
</feature>